<proteinExistence type="predicted"/>
<name>A0A2I0U8A8_LIMLA</name>
<sequence length="265" mass="29364">MVTFDTVSQPGFQSIMGLKATTASFQTETEGKKRHYEKETPTQTPSSLGKTAQPADLTPTACTACGTVDLLEGRKALQKDLDRLDGWAEANKMRFTKAKCRVLHLGHNNPMQRYRLGAEWLQESNMGINSEYKLSAHLSETKSSNEFKMGNPVDAMMHKPTDVFIHKSVLSEDKAIMVSLYLMKDRQLGFLSAGNRETLKVLEGYYKVYLEPSLLQTEQPQLSQLVFTGEVLQPSDHLRGPPLDPLQQAHVGASKVGHSTPGVVS</sequence>
<evidence type="ECO:0000313" key="2">
    <source>
        <dbReference type="EMBL" id="PKU42261.1"/>
    </source>
</evidence>
<protein>
    <submittedName>
        <fullName evidence="2">Rna-directed dna polymerase from mobile element jockey-like</fullName>
    </submittedName>
</protein>
<keyword evidence="2" id="KW-0808">Transferase</keyword>
<organism evidence="2 3">
    <name type="scientific">Limosa lapponica baueri</name>
    <dbReference type="NCBI Taxonomy" id="1758121"/>
    <lineage>
        <taxon>Eukaryota</taxon>
        <taxon>Metazoa</taxon>
        <taxon>Chordata</taxon>
        <taxon>Craniata</taxon>
        <taxon>Vertebrata</taxon>
        <taxon>Euteleostomi</taxon>
        <taxon>Archelosauria</taxon>
        <taxon>Archosauria</taxon>
        <taxon>Dinosauria</taxon>
        <taxon>Saurischia</taxon>
        <taxon>Theropoda</taxon>
        <taxon>Coelurosauria</taxon>
        <taxon>Aves</taxon>
        <taxon>Neognathae</taxon>
        <taxon>Neoaves</taxon>
        <taxon>Charadriiformes</taxon>
        <taxon>Scolopacidae</taxon>
        <taxon>Limosa</taxon>
    </lineage>
</organism>
<keyword evidence="2" id="KW-0548">Nucleotidyltransferase</keyword>
<dbReference type="EMBL" id="KZ506013">
    <property type="protein sequence ID" value="PKU42261.1"/>
    <property type="molecule type" value="Genomic_DNA"/>
</dbReference>
<evidence type="ECO:0000256" key="1">
    <source>
        <dbReference type="SAM" id="MobiDB-lite"/>
    </source>
</evidence>
<reference evidence="3" key="2">
    <citation type="submission" date="2017-12" db="EMBL/GenBank/DDBJ databases">
        <title>Genome sequence of the Bar-tailed Godwit (Limosa lapponica baueri).</title>
        <authorList>
            <person name="Lima N.C.B."/>
            <person name="Parody-Merino A.M."/>
            <person name="Battley P.F."/>
            <person name="Fidler A.E."/>
            <person name="Prosdocimi F."/>
        </authorList>
    </citation>
    <scope>NUCLEOTIDE SEQUENCE [LARGE SCALE GENOMIC DNA]</scope>
</reference>
<keyword evidence="3" id="KW-1185">Reference proteome</keyword>
<dbReference type="AlphaFoldDB" id="A0A2I0U8A8"/>
<dbReference type="GO" id="GO:0003964">
    <property type="term" value="F:RNA-directed DNA polymerase activity"/>
    <property type="evidence" value="ECO:0007669"/>
    <property type="project" value="UniProtKB-KW"/>
</dbReference>
<accession>A0A2I0U8A8</accession>
<dbReference type="Proteomes" id="UP000233556">
    <property type="component" value="Unassembled WGS sequence"/>
</dbReference>
<gene>
    <name evidence="2" type="ORF">llap_7433</name>
</gene>
<reference evidence="3" key="1">
    <citation type="submission" date="2017-11" db="EMBL/GenBank/DDBJ databases">
        <authorList>
            <person name="Lima N.C."/>
            <person name="Parody-Merino A.M."/>
            <person name="Battley P.F."/>
            <person name="Fidler A.E."/>
            <person name="Prosdocimi F."/>
        </authorList>
    </citation>
    <scope>NUCLEOTIDE SEQUENCE [LARGE SCALE GENOMIC DNA]</scope>
</reference>
<evidence type="ECO:0000313" key="3">
    <source>
        <dbReference type="Proteomes" id="UP000233556"/>
    </source>
</evidence>
<keyword evidence="2" id="KW-0695">RNA-directed DNA polymerase</keyword>
<feature type="region of interest" description="Disordered" evidence="1">
    <location>
        <begin position="237"/>
        <end position="265"/>
    </location>
</feature>
<feature type="compositionally biased region" description="Polar residues" evidence="1">
    <location>
        <begin position="41"/>
        <end position="50"/>
    </location>
</feature>
<feature type="region of interest" description="Disordered" evidence="1">
    <location>
        <begin position="26"/>
        <end position="56"/>
    </location>
</feature>